<dbReference type="Gene3D" id="3.30.750.24">
    <property type="entry name" value="STAS domain"/>
    <property type="match status" value="1"/>
</dbReference>
<dbReference type="SUPFAM" id="SSF52091">
    <property type="entry name" value="SpoIIaa-like"/>
    <property type="match status" value="1"/>
</dbReference>
<dbReference type="AlphaFoldDB" id="A0A8B2NMH3"/>
<dbReference type="Pfam" id="PF13466">
    <property type="entry name" value="STAS_2"/>
    <property type="match status" value="1"/>
</dbReference>
<dbReference type="InterPro" id="IPR002645">
    <property type="entry name" value="STAS_dom"/>
</dbReference>
<evidence type="ECO:0000313" key="3">
    <source>
        <dbReference type="EMBL" id="RAH97786.1"/>
    </source>
</evidence>
<keyword evidence="4" id="KW-1185">Reference proteome</keyword>
<comment type="caution">
    <text evidence="3">The sequence shown here is derived from an EMBL/GenBank/DDBJ whole genome shotgun (WGS) entry which is preliminary data.</text>
</comment>
<gene>
    <name evidence="3" type="ORF">DLJ53_28520</name>
</gene>
<dbReference type="CDD" id="cd07043">
    <property type="entry name" value="STAS_anti-anti-sigma_factors"/>
    <property type="match status" value="1"/>
</dbReference>
<evidence type="ECO:0000313" key="4">
    <source>
        <dbReference type="Proteomes" id="UP000249590"/>
    </source>
</evidence>
<dbReference type="EMBL" id="QHHQ01000008">
    <property type="protein sequence ID" value="RAH97786.1"/>
    <property type="molecule type" value="Genomic_DNA"/>
</dbReference>
<dbReference type="Proteomes" id="UP000249590">
    <property type="component" value="Unassembled WGS sequence"/>
</dbReference>
<dbReference type="PROSITE" id="PS50801">
    <property type="entry name" value="STAS"/>
    <property type="match status" value="1"/>
</dbReference>
<feature type="region of interest" description="Disordered" evidence="1">
    <location>
        <begin position="141"/>
        <end position="179"/>
    </location>
</feature>
<dbReference type="InterPro" id="IPR058548">
    <property type="entry name" value="MlaB-like_STAS"/>
</dbReference>
<evidence type="ECO:0000259" key="2">
    <source>
        <dbReference type="PROSITE" id="PS50801"/>
    </source>
</evidence>
<proteinExistence type="predicted"/>
<sequence length="179" mass="18549">MNIWVNAHGDLLIVGVSGVVDSRAAGPLYDTLVGCSRHRGARLIVDLGGVTRLTRAGVRGLLVAARLVRQGGGTMRICGAGPEAASLLADLGFRSLVTLDADRAAAVAAIAPEMPRVPPARSLAAEAAVFSTRPAAGLDRAPVAAQDRCRHPASRPAEPVFAPFERDPGNAARWYGAGR</sequence>
<protein>
    <recommendedName>
        <fullName evidence="2">STAS domain-containing protein</fullName>
    </recommendedName>
</protein>
<reference evidence="3 4" key="1">
    <citation type="submission" date="2018-05" db="EMBL/GenBank/DDBJ databases">
        <title>Acuticoccus sediminis sp. nov., isolated from deep-sea sediment of Indian Ocean.</title>
        <authorList>
            <person name="Liu X."/>
            <person name="Lai Q."/>
            <person name="Du Y."/>
            <person name="Sun F."/>
            <person name="Zhang X."/>
            <person name="Wang S."/>
            <person name="Shao Z."/>
        </authorList>
    </citation>
    <scope>NUCLEOTIDE SEQUENCE [LARGE SCALE GENOMIC DNA]</scope>
    <source>
        <strain evidence="3 4">PTG4-2</strain>
    </source>
</reference>
<feature type="domain" description="STAS" evidence="2">
    <location>
        <begin position="1"/>
        <end position="110"/>
    </location>
</feature>
<name>A0A8B2NMH3_9HYPH</name>
<organism evidence="3 4">
    <name type="scientific">Acuticoccus sediminis</name>
    <dbReference type="NCBI Taxonomy" id="2184697"/>
    <lineage>
        <taxon>Bacteria</taxon>
        <taxon>Pseudomonadati</taxon>
        <taxon>Pseudomonadota</taxon>
        <taxon>Alphaproteobacteria</taxon>
        <taxon>Hyphomicrobiales</taxon>
        <taxon>Amorphaceae</taxon>
        <taxon>Acuticoccus</taxon>
    </lineage>
</organism>
<dbReference type="InterPro" id="IPR036513">
    <property type="entry name" value="STAS_dom_sf"/>
</dbReference>
<dbReference type="OrthoDB" id="280847at2"/>
<accession>A0A8B2NMH3</accession>
<evidence type="ECO:0000256" key="1">
    <source>
        <dbReference type="SAM" id="MobiDB-lite"/>
    </source>
</evidence>
<dbReference type="RefSeq" id="WP_111351632.1">
    <property type="nucleotide sequence ID" value="NZ_QHHQ01000008.1"/>
</dbReference>